<organism evidence="2 3">
    <name type="scientific">Cnephaeus nilssonii</name>
    <name type="common">Northern bat</name>
    <name type="synonym">Eptesicus nilssonii</name>
    <dbReference type="NCBI Taxonomy" id="3371016"/>
    <lineage>
        <taxon>Eukaryota</taxon>
        <taxon>Metazoa</taxon>
        <taxon>Chordata</taxon>
        <taxon>Craniata</taxon>
        <taxon>Vertebrata</taxon>
        <taxon>Euteleostomi</taxon>
        <taxon>Mammalia</taxon>
        <taxon>Eutheria</taxon>
        <taxon>Laurasiatheria</taxon>
        <taxon>Chiroptera</taxon>
        <taxon>Yangochiroptera</taxon>
        <taxon>Vespertilionidae</taxon>
        <taxon>Cnephaeus</taxon>
    </lineage>
</organism>
<feature type="compositionally biased region" description="Basic residues" evidence="1">
    <location>
        <begin position="363"/>
        <end position="372"/>
    </location>
</feature>
<reference evidence="2" key="1">
    <citation type="submission" date="2023-06" db="EMBL/GenBank/DDBJ databases">
        <title>Reference genome for the Northern bat (Eptesicus nilssonii), a most northern bat species.</title>
        <authorList>
            <person name="Laine V.N."/>
            <person name="Pulliainen A.T."/>
            <person name="Lilley T.M."/>
        </authorList>
    </citation>
    <scope>NUCLEOTIDE SEQUENCE</scope>
    <source>
        <strain evidence="2">BLF_Eptnil</strain>
        <tissue evidence="2">Kidney</tissue>
    </source>
</reference>
<sequence>MEDGLRPAPVPTAVSWPTIPFKAISTAPQSLARSVDTASSLLPTFWGSAGAGADTQLPAFDRGGAGCLFAGAPGLSKASGVAEAFEKPGAGADRQPAPPLSLPAFDGLQQDVGSLPQRPLLCRSTAMAQMLSSRRRCSFDPHRSPGVGAYRQLPAIRHRVPKAGKASCGGFPGLGLGRTPASWRQITEADHQLPAICRTPALPIGNPGHPKSRPLRLRWPNRGRSGVMHGPQTPVLTPISNEETKTASSPKAGEEADPTGRADELGEVIKDDIWPNPLEYYLVPDMDDEEGEEEDDDDDDEEEGLEDTDEEGDEDEGFQHRLHLGSLFFKPDIRPAEGAGPGQGTTGTPAHRRPSRSTGASHLGRRGGRPGRRRDQVTTRLSHLKRGRCRPRGKEPSRCGRRDGGSAPKPPATPRAPAASSLLKEVRSGGV</sequence>
<evidence type="ECO:0000313" key="2">
    <source>
        <dbReference type="EMBL" id="KAK1341974.1"/>
    </source>
</evidence>
<dbReference type="Proteomes" id="UP001177744">
    <property type="component" value="Unassembled WGS sequence"/>
</dbReference>
<dbReference type="InterPro" id="IPR037231">
    <property type="entry name" value="NAP-like_sf"/>
</dbReference>
<dbReference type="SUPFAM" id="SSF143113">
    <property type="entry name" value="NAP-like"/>
    <property type="match status" value="1"/>
</dbReference>
<feature type="compositionally biased region" description="Acidic residues" evidence="1">
    <location>
        <begin position="288"/>
        <end position="316"/>
    </location>
</feature>
<proteinExistence type="predicted"/>
<feature type="compositionally biased region" description="Polar residues" evidence="1">
    <location>
        <begin position="234"/>
        <end position="249"/>
    </location>
</feature>
<dbReference type="EMBL" id="JAULJE010000006">
    <property type="protein sequence ID" value="KAK1341974.1"/>
    <property type="molecule type" value="Genomic_DNA"/>
</dbReference>
<feature type="compositionally biased region" description="Basic residues" evidence="1">
    <location>
        <begin position="210"/>
        <end position="221"/>
    </location>
</feature>
<name>A0AA40I2X4_CNENI</name>
<feature type="compositionally biased region" description="Basic residues" evidence="1">
    <location>
        <begin position="382"/>
        <end position="391"/>
    </location>
</feature>
<evidence type="ECO:0000313" key="3">
    <source>
        <dbReference type="Proteomes" id="UP001177744"/>
    </source>
</evidence>
<feature type="region of interest" description="Disordered" evidence="1">
    <location>
        <begin position="288"/>
        <end position="431"/>
    </location>
</feature>
<feature type="region of interest" description="Disordered" evidence="1">
    <location>
        <begin position="200"/>
        <end position="261"/>
    </location>
</feature>
<comment type="caution">
    <text evidence="2">The sequence shown here is derived from an EMBL/GenBank/DDBJ whole genome shotgun (WGS) entry which is preliminary data.</text>
</comment>
<dbReference type="AlphaFoldDB" id="A0AA40I2X4"/>
<protein>
    <submittedName>
        <fullName evidence="2">Uncharacterized protein</fullName>
    </submittedName>
</protein>
<keyword evidence="3" id="KW-1185">Reference proteome</keyword>
<feature type="compositionally biased region" description="Basic and acidic residues" evidence="1">
    <location>
        <begin position="392"/>
        <end position="404"/>
    </location>
</feature>
<gene>
    <name evidence="2" type="ORF">QTO34_016726</name>
</gene>
<feature type="compositionally biased region" description="Basic and acidic residues" evidence="1">
    <location>
        <begin position="252"/>
        <end position="261"/>
    </location>
</feature>
<evidence type="ECO:0000256" key="1">
    <source>
        <dbReference type="SAM" id="MobiDB-lite"/>
    </source>
</evidence>
<accession>A0AA40I2X4</accession>